<dbReference type="InterPro" id="IPR011990">
    <property type="entry name" value="TPR-like_helical_dom_sf"/>
</dbReference>
<dbReference type="PROSITE" id="PS51375">
    <property type="entry name" value="PPR"/>
    <property type="match status" value="1"/>
</dbReference>
<dbReference type="GO" id="GO:0009451">
    <property type="term" value="P:RNA modification"/>
    <property type="evidence" value="ECO:0007669"/>
    <property type="project" value="InterPro"/>
</dbReference>
<proteinExistence type="predicted"/>
<sequence length="208" mass="23260">MGTYTYNSLIALYAKLGSVCDSVSLFDRFVYGDIVTWNTMVSSLAQNERYIEMLDFGKAIHAFSIRNDGLCDNSFVGSALVDLYCKFGEILKARINEFDEEALELFIVMEEAAGFCPNATTLASVLPSCVRSQRFSRKEGIHGYVLKRGLGSDKYVLNALMDMYSRVGKIETSWKIFSSMEARDVVTWNTMITGCVVSGQFAEAFKLL</sequence>
<organism evidence="3 4">
    <name type="scientific">Platanthera zijinensis</name>
    <dbReference type="NCBI Taxonomy" id="2320716"/>
    <lineage>
        <taxon>Eukaryota</taxon>
        <taxon>Viridiplantae</taxon>
        <taxon>Streptophyta</taxon>
        <taxon>Embryophyta</taxon>
        <taxon>Tracheophyta</taxon>
        <taxon>Spermatophyta</taxon>
        <taxon>Magnoliopsida</taxon>
        <taxon>Liliopsida</taxon>
        <taxon>Asparagales</taxon>
        <taxon>Orchidaceae</taxon>
        <taxon>Orchidoideae</taxon>
        <taxon>Orchideae</taxon>
        <taxon>Orchidinae</taxon>
        <taxon>Platanthera</taxon>
    </lineage>
</organism>
<dbReference type="EMBL" id="JBBWWQ010000020">
    <property type="protein sequence ID" value="KAK8917052.1"/>
    <property type="molecule type" value="Genomic_DNA"/>
</dbReference>
<protein>
    <submittedName>
        <fullName evidence="3">Pentatricopeptide repeat-containing protein</fullName>
    </submittedName>
</protein>
<evidence type="ECO:0000313" key="3">
    <source>
        <dbReference type="EMBL" id="KAK8917052.1"/>
    </source>
</evidence>
<comment type="caution">
    <text evidence="3">The sequence shown here is derived from an EMBL/GenBank/DDBJ whole genome shotgun (WGS) entry which is preliminary data.</text>
</comment>
<dbReference type="Gene3D" id="1.25.40.10">
    <property type="entry name" value="Tetratricopeptide repeat domain"/>
    <property type="match status" value="2"/>
</dbReference>
<dbReference type="GO" id="GO:0003723">
    <property type="term" value="F:RNA binding"/>
    <property type="evidence" value="ECO:0007669"/>
    <property type="project" value="InterPro"/>
</dbReference>
<evidence type="ECO:0000313" key="4">
    <source>
        <dbReference type="Proteomes" id="UP001418222"/>
    </source>
</evidence>
<dbReference type="Pfam" id="PF01535">
    <property type="entry name" value="PPR"/>
    <property type="match status" value="4"/>
</dbReference>
<evidence type="ECO:0000256" key="2">
    <source>
        <dbReference type="PROSITE-ProRule" id="PRU00708"/>
    </source>
</evidence>
<dbReference type="Proteomes" id="UP001418222">
    <property type="component" value="Unassembled WGS sequence"/>
</dbReference>
<dbReference type="PANTHER" id="PTHR47926:SF347">
    <property type="entry name" value="PENTATRICOPEPTIDE REPEAT-CONTAINING PROTEIN"/>
    <property type="match status" value="1"/>
</dbReference>
<accession>A0AAP0AWM0</accession>
<dbReference type="NCBIfam" id="TIGR00756">
    <property type="entry name" value="PPR"/>
    <property type="match status" value="2"/>
</dbReference>
<keyword evidence="4" id="KW-1185">Reference proteome</keyword>
<evidence type="ECO:0000256" key="1">
    <source>
        <dbReference type="ARBA" id="ARBA00022737"/>
    </source>
</evidence>
<gene>
    <name evidence="3" type="primary">PCMP-H81</name>
    <name evidence="3" type="ORF">KSP39_PZI022593</name>
</gene>
<dbReference type="InterPro" id="IPR002885">
    <property type="entry name" value="PPR_rpt"/>
</dbReference>
<dbReference type="AlphaFoldDB" id="A0AAP0AWM0"/>
<reference evidence="3 4" key="1">
    <citation type="journal article" date="2022" name="Nat. Plants">
        <title>Genomes of leafy and leafless Platanthera orchids illuminate the evolution of mycoheterotrophy.</title>
        <authorList>
            <person name="Li M.H."/>
            <person name="Liu K.W."/>
            <person name="Li Z."/>
            <person name="Lu H.C."/>
            <person name="Ye Q.L."/>
            <person name="Zhang D."/>
            <person name="Wang J.Y."/>
            <person name="Li Y.F."/>
            <person name="Zhong Z.M."/>
            <person name="Liu X."/>
            <person name="Yu X."/>
            <person name="Liu D.K."/>
            <person name="Tu X.D."/>
            <person name="Liu B."/>
            <person name="Hao Y."/>
            <person name="Liao X.Y."/>
            <person name="Jiang Y.T."/>
            <person name="Sun W.H."/>
            <person name="Chen J."/>
            <person name="Chen Y.Q."/>
            <person name="Ai Y."/>
            <person name="Zhai J.W."/>
            <person name="Wu S.S."/>
            <person name="Zhou Z."/>
            <person name="Hsiao Y.Y."/>
            <person name="Wu W.L."/>
            <person name="Chen Y.Y."/>
            <person name="Lin Y.F."/>
            <person name="Hsu J.L."/>
            <person name="Li C.Y."/>
            <person name="Wang Z.W."/>
            <person name="Zhao X."/>
            <person name="Zhong W.Y."/>
            <person name="Ma X.K."/>
            <person name="Ma L."/>
            <person name="Huang J."/>
            <person name="Chen G.Z."/>
            <person name="Huang M.Z."/>
            <person name="Huang L."/>
            <person name="Peng D.H."/>
            <person name="Luo Y.B."/>
            <person name="Zou S.Q."/>
            <person name="Chen S.P."/>
            <person name="Lan S."/>
            <person name="Tsai W.C."/>
            <person name="Van de Peer Y."/>
            <person name="Liu Z.J."/>
        </authorList>
    </citation>
    <scope>NUCLEOTIDE SEQUENCE [LARGE SCALE GENOMIC DNA]</scope>
    <source>
        <strain evidence="3">Lor287</strain>
    </source>
</reference>
<name>A0AAP0AWM0_9ASPA</name>
<dbReference type="InterPro" id="IPR046960">
    <property type="entry name" value="PPR_At4g14850-like_plant"/>
</dbReference>
<keyword evidence="1" id="KW-0677">Repeat</keyword>
<feature type="repeat" description="PPR" evidence="2">
    <location>
        <begin position="153"/>
        <end position="187"/>
    </location>
</feature>
<dbReference type="PANTHER" id="PTHR47926">
    <property type="entry name" value="PENTATRICOPEPTIDE REPEAT-CONTAINING PROTEIN"/>
    <property type="match status" value="1"/>
</dbReference>